<dbReference type="SUPFAM" id="SSF53300">
    <property type="entry name" value="vWA-like"/>
    <property type="match status" value="1"/>
</dbReference>
<dbReference type="Proteomes" id="UP001518680">
    <property type="component" value="Unassembled WGS sequence"/>
</dbReference>
<dbReference type="SMART" id="SM00327">
    <property type="entry name" value="VWA"/>
    <property type="match status" value="1"/>
</dbReference>
<evidence type="ECO:0000313" key="5">
    <source>
        <dbReference type="EMBL" id="RMB60401.1"/>
    </source>
</evidence>
<evidence type="ECO:0000313" key="4">
    <source>
        <dbReference type="EMBL" id="MBM0243893.1"/>
    </source>
</evidence>
<proteinExistence type="predicted"/>
<dbReference type="Pfam" id="PF13519">
    <property type="entry name" value="VWA_2"/>
    <property type="match status" value="1"/>
</dbReference>
<evidence type="ECO:0000256" key="1">
    <source>
        <dbReference type="SAM" id="MobiDB-lite"/>
    </source>
</evidence>
<feature type="transmembrane region" description="Helical" evidence="2">
    <location>
        <begin position="12"/>
        <end position="36"/>
    </location>
</feature>
<keyword evidence="7" id="KW-1185">Reference proteome</keyword>
<protein>
    <submittedName>
        <fullName evidence="5">VWA domain-containing protein</fullName>
    </submittedName>
</protein>
<evidence type="ECO:0000313" key="7">
    <source>
        <dbReference type="Proteomes" id="UP001518680"/>
    </source>
</evidence>
<dbReference type="AlphaFoldDB" id="A0A3M0GW19"/>
<evidence type="ECO:0000259" key="3">
    <source>
        <dbReference type="PROSITE" id="PS50234"/>
    </source>
</evidence>
<dbReference type="GeneID" id="92746191"/>
<dbReference type="Gene3D" id="3.40.50.410">
    <property type="entry name" value="von Willebrand factor, type A domain"/>
    <property type="match status" value="1"/>
</dbReference>
<dbReference type="Proteomes" id="UP000270649">
    <property type="component" value="Unassembled WGS sequence"/>
</dbReference>
<gene>
    <name evidence="5" type="ORF">D9543_06845</name>
    <name evidence="4" type="ORF">GWO63_006345</name>
</gene>
<evidence type="ECO:0000313" key="6">
    <source>
        <dbReference type="Proteomes" id="UP000270649"/>
    </source>
</evidence>
<feature type="domain" description="VWFA" evidence="3">
    <location>
        <begin position="102"/>
        <end position="254"/>
    </location>
</feature>
<sequence length="283" mass="28974">MARHSNGKNRFAVAGWVIAVAIIALFAVIAPLVFLLRGGDDSGATKAADRASESPVGRINAPSPDPAITDADAPQPPPRNGAKEGTDLSGPAASSTVEMAPSTLLLVDTSANMTALFEAMQQALSDTAAKLSYNNGQVALWNYSSPISEAATVGYRDNLGFGDGSAVTETLAAFGTGGVPQSRTATIAALNTAADQAASTNQKARVVLVTTGTELDMDDVRFTAALNGAKSDQVELSVVHLGPGPIDEKLKNAADYFTSVDGGTQEHLNAATDKAAGVYPQAD</sequence>
<dbReference type="InterPro" id="IPR036465">
    <property type="entry name" value="vWFA_dom_sf"/>
</dbReference>
<evidence type="ECO:0000256" key="2">
    <source>
        <dbReference type="SAM" id="Phobius"/>
    </source>
</evidence>
<reference evidence="4 7" key="2">
    <citation type="submission" date="2021-01" db="EMBL/GenBank/DDBJ databases">
        <title>Complete genome sequences of Corynebacterium macginleyi strains isolated from infectious keratitis.</title>
        <authorList>
            <person name="Sagerfors S."/>
            <person name="Poehlein A."/>
            <person name="Soderquist B."/>
            <person name="Bruggemann H."/>
        </authorList>
    </citation>
    <scope>NUCLEOTIDE SEQUENCE [LARGE SCALE GENOMIC DNA]</scope>
    <source>
        <strain evidence="4 7">12T220</strain>
    </source>
</reference>
<organism evidence="5 6">
    <name type="scientific">Corynebacterium macginleyi</name>
    <dbReference type="NCBI Taxonomy" id="38290"/>
    <lineage>
        <taxon>Bacteria</taxon>
        <taxon>Bacillati</taxon>
        <taxon>Actinomycetota</taxon>
        <taxon>Actinomycetes</taxon>
        <taxon>Mycobacteriales</taxon>
        <taxon>Corynebacteriaceae</taxon>
        <taxon>Corynebacterium</taxon>
    </lineage>
</organism>
<reference evidence="5 6" key="1">
    <citation type="submission" date="2018-10" db="EMBL/GenBank/DDBJ databases">
        <title>Corynebacterium macginleyi genome sequencing and assembly of the type strain and two clinical samples.</title>
        <authorList>
            <person name="Bernier A.-M."/>
            <person name="Bernard K."/>
        </authorList>
    </citation>
    <scope>NUCLEOTIDE SEQUENCE [LARGE SCALE GENOMIC DNA]</scope>
    <source>
        <strain evidence="5 6">NML 120205</strain>
    </source>
</reference>
<dbReference type="RefSeq" id="WP_121911683.1">
    <property type="nucleotide sequence ID" value="NZ_CP068291.1"/>
</dbReference>
<dbReference type="EMBL" id="JAACBX020000001">
    <property type="protein sequence ID" value="MBM0243893.1"/>
    <property type="molecule type" value="Genomic_DNA"/>
</dbReference>
<keyword evidence="2" id="KW-1133">Transmembrane helix</keyword>
<name>A0A3M0GW19_9CORY</name>
<accession>A0A3M0GW19</accession>
<comment type="caution">
    <text evidence="5">The sequence shown here is derived from an EMBL/GenBank/DDBJ whole genome shotgun (WGS) entry which is preliminary data.</text>
</comment>
<dbReference type="InterPro" id="IPR002035">
    <property type="entry name" value="VWF_A"/>
</dbReference>
<keyword evidence="2" id="KW-0472">Membrane</keyword>
<dbReference type="CDD" id="cd00198">
    <property type="entry name" value="vWFA"/>
    <property type="match status" value="1"/>
</dbReference>
<feature type="region of interest" description="Disordered" evidence="1">
    <location>
        <begin position="44"/>
        <end position="94"/>
    </location>
</feature>
<dbReference type="PROSITE" id="PS50234">
    <property type="entry name" value="VWFA"/>
    <property type="match status" value="1"/>
</dbReference>
<keyword evidence="2" id="KW-0812">Transmembrane</keyword>
<dbReference type="EMBL" id="REGC01000007">
    <property type="protein sequence ID" value="RMB60401.1"/>
    <property type="molecule type" value="Genomic_DNA"/>
</dbReference>